<evidence type="ECO:0000313" key="1">
    <source>
        <dbReference type="EMBL" id="RZQ52807.1"/>
    </source>
</evidence>
<gene>
    <name evidence="1" type="ORF">C1E23_12165</name>
</gene>
<dbReference type="RefSeq" id="WP_130255862.1">
    <property type="nucleotide sequence ID" value="NZ_PPSX01000042.1"/>
</dbReference>
<organism evidence="1 2">
    <name type="scientific">Pseudoalteromonas phenolica</name>
    <dbReference type="NCBI Taxonomy" id="161398"/>
    <lineage>
        <taxon>Bacteria</taxon>
        <taxon>Pseudomonadati</taxon>
        <taxon>Pseudomonadota</taxon>
        <taxon>Gammaproteobacteria</taxon>
        <taxon>Alteromonadales</taxon>
        <taxon>Pseudoalteromonadaceae</taxon>
        <taxon>Pseudoalteromonas</taxon>
    </lineage>
</organism>
<accession>A0A4Q7IP12</accession>
<dbReference type="Proteomes" id="UP000291338">
    <property type="component" value="Unassembled WGS sequence"/>
</dbReference>
<proteinExistence type="predicted"/>
<sequence length="559" mass="62486">MKLHRIISLKQSLYCFFFILLSGCNVTPANKSAILQIEQGQFNEANKTIKQNYSAVGKNRLLYELELATISHLNGDYLQSNQHLTNAKSHIESFYTISVSEQALAMLSGPTFATYEGKKYYLPLVHYMMAINFNALAQSQPSMRQIHLDSAQVEMKQLDVYLSQLKTNTGGYSKEQTDNSLTDTIYKILQPISAPSDLLENIEYKNDAFAHFVSGLLNEQNSELDAARIQYERANQAYSMGFTKQFGLANETITLSRANLARVMQLAGGYQNELNELLDKHPSLSVSDSPQLSIIQDLGIAPEKKQLNLLLRAERNSKSLIMYPVFIGTAREKREQQHWFQMLYADTSLFDMMQNYIMGDIGDVVLGSVTKRIPLGSLWDDAEEIGLIDALEYGGRISVSYLAPPKLPIRKTEVWQGNKKLAELTPFHSISQLALQQALTNAQSEIRVAFTREIVKALTTQKAIRAAGADKNNLLGSFVKIASTAVNAITASADTRQWQSLPAQIRVAQFNIEPGLQNLTIKTTLNSGRVIQQSANIDIQGSMTIWHTRTFLNAPVNSQ</sequence>
<reference evidence="1 2" key="1">
    <citation type="submission" date="2018-01" db="EMBL/GenBank/DDBJ databases">
        <title>Co-occurrence of chitin degradation, pigmentation and bioactivity in marine Pseudoalteromonas.</title>
        <authorList>
            <person name="Paulsen S."/>
            <person name="Gram L."/>
            <person name="Machado H."/>
        </authorList>
    </citation>
    <scope>NUCLEOTIDE SEQUENCE [LARGE SCALE GENOMIC DNA]</scope>
    <source>
        <strain evidence="1 2">S3898</strain>
    </source>
</reference>
<dbReference type="PROSITE" id="PS51257">
    <property type="entry name" value="PROKAR_LIPOPROTEIN"/>
    <property type="match status" value="1"/>
</dbReference>
<name>A0A4Q7IP12_9GAMM</name>
<dbReference type="AlphaFoldDB" id="A0A4Q7IP12"/>
<comment type="caution">
    <text evidence="1">The sequence shown here is derived from an EMBL/GenBank/DDBJ whole genome shotgun (WGS) entry which is preliminary data.</text>
</comment>
<evidence type="ECO:0008006" key="3">
    <source>
        <dbReference type="Google" id="ProtNLM"/>
    </source>
</evidence>
<protein>
    <recommendedName>
        <fullName evidence="3">Lipoprotein</fullName>
    </recommendedName>
</protein>
<evidence type="ECO:0000313" key="2">
    <source>
        <dbReference type="Proteomes" id="UP000291338"/>
    </source>
</evidence>
<dbReference type="EMBL" id="PPSX01000042">
    <property type="protein sequence ID" value="RZQ52807.1"/>
    <property type="molecule type" value="Genomic_DNA"/>
</dbReference>